<comment type="caution">
    <text evidence="1">The sequence shown here is derived from an EMBL/GenBank/DDBJ whole genome shotgun (WGS) entry which is preliminary data.</text>
</comment>
<name>A0A927WL72_SELRU</name>
<protein>
    <submittedName>
        <fullName evidence="1">Uncharacterized protein</fullName>
    </submittedName>
</protein>
<dbReference type="AlphaFoldDB" id="A0A927WL72"/>
<evidence type="ECO:0000313" key="1">
    <source>
        <dbReference type="EMBL" id="MBE6091690.1"/>
    </source>
</evidence>
<proteinExistence type="predicted"/>
<gene>
    <name evidence="1" type="ORF">E7201_00705</name>
</gene>
<organism evidence="1 2">
    <name type="scientific">Selenomonas ruminantium</name>
    <dbReference type="NCBI Taxonomy" id="971"/>
    <lineage>
        <taxon>Bacteria</taxon>
        <taxon>Bacillati</taxon>
        <taxon>Bacillota</taxon>
        <taxon>Negativicutes</taxon>
        <taxon>Selenomonadales</taxon>
        <taxon>Selenomonadaceae</taxon>
        <taxon>Selenomonas</taxon>
    </lineage>
</organism>
<dbReference type="Proteomes" id="UP000761380">
    <property type="component" value="Unassembled WGS sequence"/>
</dbReference>
<sequence>MQHGTVTGGGISLYELYAQAQDISQRQVSQPLAEKNGAFLANRDGIGIAAVKKLDFVTQTELEKIATDLKKDFLTAILELAEAVYRGNLSLPLSTQNGQCLVDRNGETMMAMLDLNRSGREYTDKVMLETRAEIMRDIMSGEISLPLHMQTGENIAGRNNIMLAAVKAV</sequence>
<accession>A0A927WL72</accession>
<reference evidence="1" key="1">
    <citation type="submission" date="2019-04" db="EMBL/GenBank/DDBJ databases">
        <title>Evolution of Biomass-Degrading Anaerobic Consortia Revealed by Metagenomics.</title>
        <authorList>
            <person name="Peng X."/>
        </authorList>
    </citation>
    <scope>NUCLEOTIDE SEQUENCE</scope>
    <source>
        <strain evidence="1">SIG240</strain>
    </source>
</reference>
<evidence type="ECO:0000313" key="2">
    <source>
        <dbReference type="Proteomes" id="UP000761380"/>
    </source>
</evidence>
<dbReference type="EMBL" id="SVBY01000003">
    <property type="protein sequence ID" value="MBE6091690.1"/>
    <property type="molecule type" value="Genomic_DNA"/>
</dbReference>